<name>A0A0D2ASF1_9PEZI</name>
<dbReference type="InterPro" id="IPR053137">
    <property type="entry name" value="NLR-like"/>
</dbReference>
<proteinExistence type="predicted"/>
<dbReference type="Pfam" id="PF00931">
    <property type="entry name" value="NB-ARC"/>
    <property type="match status" value="1"/>
</dbReference>
<sequence>MKGKDIQDANANIGMKSTTTPGYSTTTSERAPPKPFSNVPFRKDEDFVERSSKDGRILDKVDTICMRPAGRAALVGLGGVGKSQLAIEYAHRVRRRASKAWIFWVHASHSARFEEDVYKMAERIGLSQSGTSSEFFSRVRNWFSNEDVGDWLLILDNVDDEMKVPSHTGGQDISLASWLPQSDNGAILVTSRNMDIARDIVGRPQDIILVDIMSKQEAMQLLGAKLADVTVDHAEELIDALESIPLALVHAAAYINESRPRISTQAYMAHLKETKKRVQLLHKSTLDIRRDHHAPDSVLASWQVSFEHIQRKWPSAATLLSFMSFFNRQGIPEFMARRYGDVGYIMDHDAPKDDLHKAQFDYSRDVEVLRAFSLAKVTESMDALNMHGIVQLATREWLRSIDAEKRVYEAFVHIMASEFPNGEYINWDRCRTLYPHVSVILDTQPPNDEANVNSAMVLHNAGWFAWRQGLFEQAEDMLTKALDIRIKISSGGDIPSMVITGILGLVLENRGKYEAAENMHRRALELSKQLLGEQHRSTLTNMHNLALVLRFRGNIDEAEKIHTQVLAGRIETLGEDHIETLMSRENLADILSQKGKHDEAKEILQQVVEKATTVVDQKDPNTLTSRNNLANVLNSQKDYDAAANLYQEVLDLRIKMLGEEHRETLITMSNLANTLNSQGKHDEAVKVGRKVLATRRRVLGDDHPDTLVSFDILVHALECNGQKFEADQVQRQVESIRIKMIRKLQQAKDLSAQDLSSAASGSLVKTSRRRSSSGSRPAGRFVELII</sequence>
<feature type="compositionally biased region" description="Low complexity" evidence="1">
    <location>
        <begin position="17"/>
        <end position="28"/>
    </location>
</feature>
<dbReference type="GeneID" id="27308298"/>
<dbReference type="STRING" id="253628.A0A0D2ASF1"/>
<dbReference type="Pfam" id="PF13374">
    <property type="entry name" value="TPR_10"/>
    <property type="match status" value="2"/>
</dbReference>
<dbReference type="Pfam" id="PF13424">
    <property type="entry name" value="TPR_12"/>
    <property type="match status" value="2"/>
</dbReference>
<dbReference type="Gene3D" id="1.25.40.10">
    <property type="entry name" value="Tetratricopeptide repeat domain"/>
    <property type="match status" value="2"/>
</dbReference>
<protein>
    <submittedName>
        <fullName evidence="4">Uncharacterized protein</fullName>
    </submittedName>
</protein>
<dbReference type="HOGENOM" id="CLU_000288_125_8_1"/>
<feature type="domain" description="NB-ARC" evidence="2">
    <location>
        <begin position="73"/>
        <end position="226"/>
    </location>
</feature>
<organism evidence="4 5">
    <name type="scientific">Verruconis gallopava</name>
    <dbReference type="NCBI Taxonomy" id="253628"/>
    <lineage>
        <taxon>Eukaryota</taxon>
        <taxon>Fungi</taxon>
        <taxon>Dikarya</taxon>
        <taxon>Ascomycota</taxon>
        <taxon>Pezizomycotina</taxon>
        <taxon>Dothideomycetes</taxon>
        <taxon>Pleosporomycetidae</taxon>
        <taxon>Venturiales</taxon>
        <taxon>Sympoventuriaceae</taxon>
        <taxon>Verruconis</taxon>
    </lineage>
</organism>
<dbReference type="AlphaFoldDB" id="A0A0D2ASF1"/>
<dbReference type="PANTHER" id="PTHR46082">
    <property type="entry name" value="ATP/GTP-BINDING PROTEIN-RELATED"/>
    <property type="match status" value="1"/>
</dbReference>
<dbReference type="Gene3D" id="3.40.50.300">
    <property type="entry name" value="P-loop containing nucleotide triphosphate hydrolases"/>
    <property type="match status" value="1"/>
</dbReference>
<feature type="domain" description="DUF7779" evidence="3">
    <location>
        <begin position="313"/>
        <end position="397"/>
    </location>
</feature>
<dbReference type="InterPro" id="IPR056681">
    <property type="entry name" value="DUF7779"/>
</dbReference>
<dbReference type="InterPro" id="IPR019734">
    <property type="entry name" value="TPR_rpt"/>
</dbReference>
<reference evidence="4 5" key="1">
    <citation type="submission" date="2015-01" db="EMBL/GenBank/DDBJ databases">
        <title>The Genome Sequence of Ochroconis gallopava CBS43764.</title>
        <authorList>
            <consortium name="The Broad Institute Genomics Platform"/>
            <person name="Cuomo C."/>
            <person name="de Hoog S."/>
            <person name="Gorbushina A."/>
            <person name="Stielow B."/>
            <person name="Teixiera M."/>
            <person name="Abouelleil A."/>
            <person name="Chapman S.B."/>
            <person name="Priest M."/>
            <person name="Young S.K."/>
            <person name="Wortman J."/>
            <person name="Nusbaum C."/>
            <person name="Birren B."/>
        </authorList>
    </citation>
    <scope>NUCLEOTIDE SEQUENCE [LARGE SCALE GENOMIC DNA]</scope>
    <source>
        <strain evidence="4 5">CBS 43764</strain>
    </source>
</reference>
<dbReference type="InParanoid" id="A0A0D2ASF1"/>
<accession>A0A0D2ASF1</accession>
<dbReference type="PANTHER" id="PTHR46082:SF6">
    <property type="entry name" value="AAA+ ATPASE DOMAIN-CONTAINING PROTEIN-RELATED"/>
    <property type="match status" value="1"/>
</dbReference>
<gene>
    <name evidence="4" type="ORF">PV09_00325</name>
</gene>
<dbReference type="InterPro" id="IPR011990">
    <property type="entry name" value="TPR-like_helical_dom_sf"/>
</dbReference>
<dbReference type="EMBL" id="KN847529">
    <property type="protein sequence ID" value="KIW09440.1"/>
    <property type="molecule type" value="Genomic_DNA"/>
</dbReference>
<dbReference type="InterPro" id="IPR027417">
    <property type="entry name" value="P-loop_NTPase"/>
</dbReference>
<evidence type="ECO:0000313" key="4">
    <source>
        <dbReference type="EMBL" id="KIW09440.1"/>
    </source>
</evidence>
<evidence type="ECO:0000259" key="3">
    <source>
        <dbReference type="Pfam" id="PF25000"/>
    </source>
</evidence>
<evidence type="ECO:0000313" key="5">
    <source>
        <dbReference type="Proteomes" id="UP000053259"/>
    </source>
</evidence>
<dbReference type="RefSeq" id="XP_016219309.1">
    <property type="nucleotide sequence ID" value="XM_016353052.1"/>
</dbReference>
<dbReference type="SUPFAM" id="SSF52540">
    <property type="entry name" value="P-loop containing nucleoside triphosphate hydrolases"/>
    <property type="match status" value="1"/>
</dbReference>
<dbReference type="SMART" id="SM00028">
    <property type="entry name" value="TPR"/>
    <property type="match status" value="5"/>
</dbReference>
<dbReference type="Proteomes" id="UP000053259">
    <property type="component" value="Unassembled WGS sequence"/>
</dbReference>
<feature type="region of interest" description="Disordered" evidence="1">
    <location>
        <begin position="1"/>
        <end position="38"/>
    </location>
</feature>
<dbReference type="SUPFAM" id="SSF48452">
    <property type="entry name" value="TPR-like"/>
    <property type="match status" value="2"/>
</dbReference>
<dbReference type="InterPro" id="IPR002182">
    <property type="entry name" value="NB-ARC"/>
</dbReference>
<evidence type="ECO:0000256" key="1">
    <source>
        <dbReference type="SAM" id="MobiDB-lite"/>
    </source>
</evidence>
<evidence type="ECO:0000259" key="2">
    <source>
        <dbReference type="Pfam" id="PF00931"/>
    </source>
</evidence>
<dbReference type="GO" id="GO:0043531">
    <property type="term" value="F:ADP binding"/>
    <property type="evidence" value="ECO:0007669"/>
    <property type="project" value="InterPro"/>
</dbReference>
<dbReference type="VEuPathDB" id="FungiDB:PV09_00325"/>
<keyword evidence="5" id="KW-1185">Reference proteome</keyword>
<dbReference type="Pfam" id="PF25000">
    <property type="entry name" value="DUF7779"/>
    <property type="match status" value="1"/>
</dbReference>
<dbReference type="OrthoDB" id="20872at2759"/>